<keyword evidence="1" id="KW-0812">Transmembrane</keyword>
<feature type="transmembrane region" description="Helical" evidence="1">
    <location>
        <begin position="49"/>
        <end position="68"/>
    </location>
</feature>
<dbReference type="InterPro" id="IPR011638">
    <property type="entry name" value="PTS_EIIBC_GUT_C"/>
</dbReference>
<dbReference type="Proteomes" id="UP000004935">
    <property type="component" value="Unassembled WGS sequence"/>
</dbReference>
<reference evidence="3" key="1">
    <citation type="submission" date="2007-11" db="EMBL/GenBank/DDBJ databases">
        <authorList>
            <person name="Fulton L."/>
            <person name="Clifton S."/>
            <person name="Fulton B."/>
            <person name="Xu J."/>
            <person name="Minx P."/>
            <person name="Pepin K.H."/>
            <person name="Johnson M."/>
            <person name="Thiruvilangam P."/>
            <person name="Bhonagiri V."/>
            <person name="Nash W.E."/>
            <person name="Mardis E.R."/>
            <person name="Wilson R.K."/>
        </authorList>
    </citation>
    <scope>NUCLEOTIDE SEQUENCE [LARGE SCALE GENOMIC DNA]</scope>
    <source>
        <strain evidence="3">DSM 14662</strain>
    </source>
</reference>
<organism evidence="3 4">
    <name type="scientific">Anaerostipes caccae (strain DSM 14662 / CCUG 47493 / JCM 13470 / NCIMB 13811 / L1-92)</name>
    <dbReference type="NCBI Taxonomy" id="411490"/>
    <lineage>
        <taxon>Bacteria</taxon>
        <taxon>Bacillati</taxon>
        <taxon>Bacillota</taxon>
        <taxon>Clostridia</taxon>
        <taxon>Lachnospirales</taxon>
        <taxon>Lachnospiraceae</taxon>
        <taxon>Anaerostipes</taxon>
    </lineage>
</organism>
<name>B0MI94_ANACD</name>
<feature type="transmembrane region" description="Helical" evidence="1">
    <location>
        <begin position="80"/>
        <end position="98"/>
    </location>
</feature>
<feature type="transmembrane region" description="Helical" evidence="1">
    <location>
        <begin position="104"/>
        <end position="127"/>
    </location>
</feature>
<reference evidence="3" key="2">
    <citation type="submission" date="2013-11" db="EMBL/GenBank/DDBJ databases">
        <title>Draft genome sequence of Anaerostipes caccae (DSM 14662).</title>
        <authorList>
            <person name="Sudarsanam P."/>
            <person name="Ley R."/>
            <person name="Guruge J."/>
            <person name="Turnbaugh P.J."/>
            <person name="Mahowald M."/>
            <person name="Liep D."/>
            <person name="Gordon J."/>
        </authorList>
    </citation>
    <scope>NUCLEOTIDE SEQUENCE</scope>
    <source>
        <strain evidence="3">DSM 14662</strain>
    </source>
</reference>
<dbReference type="GO" id="GO:0008982">
    <property type="term" value="F:protein-N(PI)-phosphohistidine-sugar phosphotransferase activity"/>
    <property type="evidence" value="ECO:0007669"/>
    <property type="project" value="InterPro"/>
</dbReference>
<dbReference type="EMBL" id="ABAX03000037">
    <property type="protein sequence ID" value="EDR96018.1"/>
    <property type="molecule type" value="Genomic_DNA"/>
</dbReference>
<dbReference type="InterPro" id="IPR004702">
    <property type="entry name" value="PTS_sorb_EIIBC"/>
</dbReference>
<feature type="domain" description="Sorbitol phosphotransferase enzyme II C-terminal" evidence="2">
    <location>
        <begin position="94"/>
        <end position="183"/>
    </location>
</feature>
<gene>
    <name evidence="3" type="ORF">ANACAC_03348</name>
</gene>
<dbReference type="STRING" id="411490.ANACAC_03348"/>
<dbReference type="PANTHER" id="PTHR39427:SF1">
    <property type="entry name" value="PTS SYSTEM GLUCITOL_SORBITOL-SPECIFIC EIIB COMPONENT"/>
    <property type="match status" value="1"/>
</dbReference>
<dbReference type="GO" id="GO:0005886">
    <property type="term" value="C:plasma membrane"/>
    <property type="evidence" value="ECO:0007669"/>
    <property type="project" value="TreeGrafter"/>
</dbReference>
<keyword evidence="1" id="KW-0472">Membrane</keyword>
<proteinExistence type="predicted"/>
<protein>
    <submittedName>
        <fullName evidence="3">Sorbitol phosphotransferase enzyme II domain protein</fullName>
    </submittedName>
</protein>
<accession>B0MI94</accession>
<comment type="caution">
    <text evidence="3">The sequence shown here is derived from an EMBL/GenBank/DDBJ whole genome shotgun (WGS) entry which is preliminary data.</text>
</comment>
<dbReference type="HOGENOM" id="CLU_054195_1_0_9"/>
<sequence length="186" mass="19215">MSVWKGKNMKTVSKFMTTVAAGIGKFVMTVVQAARTSFKLCLETIIPFLIFVSTVFTLITSTGVGNIIANALSGLATSPIGLIVMGLIITFPLLSPIIGPGAVIPQVIGALIGGLISTGAVPLTMALPTVFAIHQPCGADFIPVGMSLCEAEPETVEVGVSAVLFSKFVVAPVEILIAVIIGQLVF</sequence>
<dbReference type="Pfam" id="PF07663">
    <property type="entry name" value="EIIBC-GUT_C"/>
    <property type="match status" value="1"/>
</dbReference>
<evidence type="ECO:0000313" key="3">
    <source>
        <dbReference type="EMBL" id="EDR96018.1"/>
    </source>
</evidence>
<dbReference type="eggNOG" id="COG3732">
    <property type="taxonomic scope" value="Bacteria"/>
</dbReference>
<keyword evidence="4" id="KW-1185">Reference proteome</keyword>
<dbReference type="AlphaFoldDB" id="B0MI94"/>
<dbReference type="GO" id="GO:0009401">
    <property type="term" value="P:phosphoenolpyruvate-dependent sugar phosphotransferase system"/>
    <property type="evidence" value="ECO:0007669"/>
    <property type="project" value="InterPro"/>
</dbReference>
<dbReference type="PANTHER" id="PTHR39427">
    <property type="match status" value="1"/>
</dbReference>
<evidence type="ECO:0000259" key="2">
    <source>
        <dbReference type="Pfam" id="PF07663"/>
    </source>
</evidence>
<evidence type="ECO:0000313" key="4">
    <source>
        <dbReference type="Proteomes" id="UP000004935"/>
    </source>
</evidence>
<keyword evidence="1" id="KW-1133">Transmembrane helix</keyword>
<evidence type="ECO:0000256" key="1">
    <source>
        <dbReference type="SAM" id="Phobius"/>
    </source>
</evidence>